<sequence>MSDSQPLPHDVRQLLAIRLGLEEALHRTRTAGPYRRGAAIVALDAVVERAVALAASARGIAISLKVDDMISRLRNDQSLKWAPTVLPDIRSLRKARNAAQHDGLEPDRDALPGWANAAEVFVVGLLEAQFAMDVRTVALADAISDDEIRRLFVLADQAYEAENLGACIDHLVDAYEAALTRWRRLRPSRPGFVRHDALDKSAHESIAHLQSALDAAAFVGDVGEAEWFSALRRDRGSDVFDDEDVSRARAFVFAWVTGYESATVTWVQDRRRRAAIKARRERTTEGPSFIASADVTEMYSTQLATTFVVANVPPPDQYDDWARGLERMLPTVEDISWSVYQDGTVRVSRPLATAGAAGQDVEALAAALMAVEHLVESQLEASRREAELQRRSADVRTADAAKIRNDWPNWITDVRGGQDNLHGADWEIELAPAAWGLRLLEGDGPAAQTSDIASAIRGADGVAQCWYTGSANILAIQPALPADELVEILRATDQLVSKAMASQDTARDARAQIIANARSAVAAELARVHTSA</sequence>
<organism evidence="1 2">
    <name type="scientific">Microbacterium rhizosphaerae</name>
    <dbReference type="NCBI Taxonomy" id="1678237"/>
    <lineage>
        <taxon>Bacteria</taxon>
        <taxon>Bacillati</taxon>
        <taxon>Actinomycetota</taxon>
        <taxon>Actinomycetes</taxon>
        <taxon>Micrococcales</taxon>
        <taxon>Microbacteriaceae</taxon>
        <taxon>Microbacterium</taxon>
    </lineage>
</organism>
<evidence type="ECO:0000313" key="2">
    <source>
        <dbReference type="Proteomes" id="UP001323798"/>
    </source>
</evidence>
<proteinExistence type="predicted"/>
<dbReference type="Proteomes" id="UP001323798">
    <property type="component" value="Chromosome"/>
</dbReference>
<dbReference type="RefSeq" id="WP_320942963.1">
    <property type="nucleotide sequence ID" value="NZ_BAABEU010000011.1"/>
</dbReference>
<protein>
    <recommendedName>
        <fullName evidence="3">DUF4145 domain-containing protein</fullName>
    </recommendedName>
</protein>
<dbReference type="EMBL" id="CP139368">
    <property type="protein sequence ID" value="WPR90251.1"/>
    <property type="molecule type" value="Genomic_DNA"/>
</dbReference>
<reference evidence="1 2" key="1">
    <citation type="submission" date="2023-11" db="EMBL/GenBank/DDBJ databases">
        <title>Genome sequence of Microbacterium rhizosphaerae KACC 19337.</title>
        <authorList>
            <person name="Choi H."/>
            <person name="Kim S."/>
            <person name="Kim Y."/>
            <person name="Kwon S.-W."/>
            <person name="Heo J."/>
        </authorList>
    </citation>
    <scope>NUCLEOTIDE SEQUENCE [LARGE SCALE GENOMIC DNA]</scope>
    <source>
        <strain evidence="1 2">KACC 19337</strain>
    </source>
</reference>
<accession>A0ABZ0SLH3</accession>
<evidence type="ECO:0008006" key="3">
    <source>
        <dbReference type="Google" id="ProtNLM"/>
    </source>
</evidence>
<evidence type="ECO:0000313" key="1">
    <source>
        <dbReference type="EMBL" id="WPR90251.1"/>
    </source>
</evidence>
<name>A0ABZ0SLH3_9MICO</name>
<gene>
    <name evidence="1" type="ORF">SM116_02905</name>
</gene>
<keyword evidence="2" id="KW-1185">Reference proteome</keyword>